<dbReference type="PROSITE" id="PS51770">
    <property type="entry name" value="HOTDOG_ACOT"/>
    <property type="match status" value="1"/>
</dbReference>
<proteinExistence type="inferred from homology"/>
<sequence>MYFSPVTNALWEARSKMFEEVGGAGESGKAAPPPASELVPRSPARSRTSIFHKFSSVYVLSHFLLDQHCCSDDGTTRPLLLVTASVDRMVLKRPIRIDADLQIEGAVTWVGRSSMEIQLEVTQSTEETQDSSDSVALTASFTFVARDSRTGKSAPVKPISPVTDREKLLWEEAEKRNKVREKKREERNKYGNVDDLSRLQALLAEVRVFCDMPALADRDSILIKRYLF</sequence>
<accession>A0A058ZWC0</accession>
<dbReference type="GO" id="GO:0047617">
    <property type="term" value="F:fatty acyl-CoA hydrolase activity"/>
    <property type="evidence" value="ECO:0000318"/>
    <property type="project" value="GO_Central"/>
</dbReference>
<keyword evidence="3" id="KW-0378">Hydrolase</keyword>
<keyword evidence="4" id="KW-0809">Transit peptide</keyword>
<dbReference type="InterPro" id="IPR029069">
    <property type="entry name" value="HotDog_dom_sf"/>
</dbReference>
<dbReference type="EMBL" id="KK198764">
    <property type="protein sequence ID" value="KCW46062.1"/>
    <property type="molecule type" value="Genomic_DNA"/>
</dbReference>
<dbReference type="Gene3D" id="3.10.129.10">
    <property type="entry name" value="Hotdog Thioesterase"/>
    <property type="match status" value="1"/>
</dbReference>
<dbReference type="PANTHER" id="PTHR12655">
    <property type="entry name" value="ACYL-COA THIOESTERASE"/>
    <property type="match status" value="1"/>
</dbReference>
<feature type="region of interest" description="Disordered" evidence="5">
    <location>
        <begin position="22"/>
        <end position="42"/>
    </location>
</feature>
<gene>
    <name evidence="7" type="ORF">EUGRSUZ_L00038</name>
</gene>
<organism evidence="7">
    <name type="scientific">Eucalyptus grandis</name>
    <name type="common">Flooded gum</name>
    <dbReference type="NCBI Taxonomy" id="71139"/>
    <lineage>
        <taxon>Eukaryota</taxon>
        <taxon>Viridiplantae</taxon>
        <taxon>Streptophyta</taxon>
        <taxon>Embryophyta</taxon>
        <taxon>Tracheophyta</taxon>
        <taxon>Spermatophyta</taxon>
        <taxon>Magnoliopsida</taxon>
        <taxon>eudicotyledons</taxon>
        <taxon>Gunneridae</taxon>
        <taxon>Pentapetalae</taxon>
        <taxon>rosids</taxon>
        <taxon>malvids</taxon>
        <taxon>Myrtales</taxon>
        <taxon>Myrtaceae</taxon>
        <taxon>Myrtoideae</taxon>
        <taxon>Eucalypteae</taxon>
        <taxon>Eucalyptus</taxon>
    </lineage>
</organism>
<evidence type="ECO:0000256" key="5">
    <source>
        <dbReference type="SAM" id="MobiDB-lite"/>
    </source>
</evidence>
<dbReference type="STRING" id="71139.A0A058ZWC0"/>
<evidence type="ECO:0000256" key="1">
    <source>
        <dbReference type="ARBA" id="ARBA00010458"/>
    </source>
</evidence>
<comment type="similarity">
    <text evidence="1">Belongs to the acyl coenzyme A hydrolase family.</text>
</comment>
<evidence type="ECO:0000313" key="7">
    <source>
        <dbReference type="EMBL" id="KCW46062.1"/>
    </source>
</evidence>
<keyword evidence="2" id="KW-0677">Repeat</keyword>
<dbReference type="InterPro" id="IPR006683">
    <property type="entry name" value="Thioestr_dom"/>
</dbReference>
<dbReference type="InterPro" id="IPR033120">
    <property type="entry name" value="HOTDOG_ACOT"/>
</dbReference>
<dbReference type="OMA" id="LWHARTK"/>
<evidence type="ECO:0000256" key="2">
    <source>
        <dbReference type="ARBA" id="ARBA00022737"/>
    </source>
</evidence>
<protein>
    <recommendedName>
        <fullName evidence="6">HotDog ACOT-type domain-containing protein</fullName>
    </recommendedName>
</protein>
<dbReference type="SUPFAM" id="SSF54637">
    <property type="entry name" value="Thioesterase/thiol ester dehydrase-isomerase"/>
    <property type="match status" value="1"/>
</dbReference>
<dbReference type="Pfam" id="PF03061">
    <property type="entry name" value="4HBT"/>
    <property type="match status" value="1"/>
</dbReference>
<dbReference type="Gramene" id="KCW46062">
    <property type="protein sequence ID" value="KCW46062"/>
    <property type="gene ID" value="EUGRSUZ_L00038"/>
</dbReference>
<dbReference type="GO" id="GO:0006637">
    <property type="term" value="P:acyl-CoA metabolic process"/>
    <property type="evidence" value="ECO:0000318"/>
    <property type="project" value="GO_Central"/>
</dbReference>
<dbReference type="AlphaFoldDB" id="A0A058ZWC0"/>
<name>A0A058ZWC0_EUCGR</name>
<dbReference type="InParanoid" id="A0A058ZWC0"/>
<reference evidence="7" key="1">
    <citation type="submission" date="2013-07" db="EMBL/GenBank/DDBJ databases">
        <title>The genome of Eucalyptus grandis.</title>
        <authorList>
            <person name="Schmutz J."/>
            <person name="Hayes R."/>
            <person name="Myburg A."/>
            <person name="Tuskan G."/>
            <person name="Grattapaglia D."/>
            <person name="Rokhsar D.S."/>
        </authorList>
    </citation>
    <scope>NUCLEOTIDE SEQUENCE</scope>
    <source>
        <tissue evidence="7">Leaf extractions</tissue>
    </source>
</reference>
<feature type="domain" description="HotDog ACOT-type" evidence="6">
    <location>
        <begin position="32"/>
        <end position="149"/>
    </location>
</feature>
<dbReference type="CDD" id="cd03442">
    <property type="entry name" value="BFIT_BACH"/>
    <property type="match status" value="1"/>
</dbReference>
<evidence type="ECO:0000259" key="6">
    <source>
        <dbReference type="PROSITE" id="PS51770"/>
    </source>
</evidence>
<evidence type="ECO:0000256" key="4">
    <source>
        <dbReference type="ARBA" id="ARBA00022946"/>
    </source>
</evidence>
<evidence type="ECO:0000256" key="3">
    <source>
        <dbReference type="ARBA" id="ARBA00022801"/>
    </source>
</evidence>
<dbReference type="PANTHER" id="PTHR12655:SF3">
    <property type="entry name" value="ACYL-COENZYME A THIOESTERASE 9, MITOCHONDRIAL-LIKE ISOFORM X1"/>
    <property type="match status" value="1"/>
</dbReference>